<dbReference type="UniPathway" id="UPA00068"/>
<dbReference type="GO" id="GO:0005737">
    <property type="term" value="C:cytoplasm"/>
    <property type="evidence" value="ECO:0007669"/>
    <property type="project" value="UniProtKB-SubCell"/>
</dbReference>
<dbReference type="Gene3D" id="3.90.1150.10">
    <property type="entry name" value="Aspartate Aminotransferase, domain 1"/>
    <property type="match status" value="1"/>
</dbReference>
<gene>
    <name evidence="6" type="primary">lysJ</name>
    <name evidence="7" type="ordered locus">Nmar_1291</name>
</gene>
<dbReference type="EC" id="2.6.1.124" evidence="6"/>
<dbReference type="PANTHER" id="PTHR11986:SF79">
    <property type="entry name" value="ACETYLORNITHINE AMINOTRANSFERASE, MITOCHONDRIAL"/>
    <property type="match status" value="1"/>
</dbReference>
<dbReference type="Gene3D" id="3.40.640.10">
    <property type="entry name" value="Type I PLP-dependent aspartate aminotransferase-like (Major domain)"/>
    <property type="match status" value="1"/>
</dbReference>
<protein>
    <recommendedName>
        <fullName evidence="6">Putative [LysW]-aminoadipate semialdehyde/glutamate semialdehyde transaminase</fullName>
        <ecNumber evidence="6">2.6.1.118</ecNumber>
        <ecNumber evidence="6">2.6.1.124</ecNumber>
    </recommendedName>
</protein>
<feature type="modified residue" description="N6-(pyridoxal phosphate)lysine" evidence="6">
    <location>
        <position position="241"/>
    </location>
</feature>
<dbReference type="NCBIfam" id="TIGR00707">
    <property type="entry name" value="argD"/>
    <property type="match status" value="1"/>
</dbReference>
<dbReference type="UniPathway" id="UPA00033">
    <property type="reaction ID" value="UER00038"/>
</dbReference>
<dbReference type="NCBIfam" id="NF002325">
    <property type="entry name" value="PRK01278.1"/>
    <property type="match status" value="1"/>
</dbReference>
<dbReference type="Proteomes" id="UP000000792">
    <property type="component" value="Chromosome"/>
</dbReference>
<dbReference type="InParanoid" id="A9A1K8"/>
<name>A9A1K8_NITMS</name>
<dbReference type="GeneID" id="5773640"/>
<evidence type="ECO:0000256" key="3">
    <source>
        <dbReference type="ARBA" id="ARBA00022605"/>
    </source>
</evidence>
<evidence type="ECO:0000256" key="1">
    <source>
        <dbReference type="ARBA" id="ARBA00022490"/>
    </source>
</evidence>
<dbReference type="HAMAP" id="MF_02084">
    <property type="entry name" value="LysJ_aminotrans_3"/>
    <property type="match status" value="1"/>
</dbReference>
<dbReference type="RefSeq" id="WP_012215674.1">
    <property type="nucleotide sequence ID" value="NC_010085.1"/>
</dbReference>
<dbReference type="EC" id="2.6.1.118" evidence="6"/>
<dbReference type="InterPro" id="IPR037537">
    <property type="entry name" value="LysJ"/>
</dbReference>
<keyword evidence="6" id="KW-0457">Lysine biosynthesis</keyword>
<comment type="pathway">
    <text evidence="6">Amino-acid biosynthesis; L-lysine biosynthesis via AAA pathway; L-lysine from L-alpha-aminoadipate (Thermus route): step 4/5.</text>
</comment>
<dbReference type="InterPro" id="IPR050103">
    <property type="entry name" value="Class-III_PLP-dep_AT"/>
</dbReference>
<dbReference type="InterPro" id="IPR015422">
    <property type="entry name" value="PyrdxlP-dep_Trfase_small"/>
</dbReference>
<dbReference type="AlphaFoldDB" id="A9A1K8"/>
<feature type="binding site" evidence="6">
    <location>
        <position position="270"/>
    </location>
    <ligand>
        <name>pyridoxal 5'-phosphate</name>
        <dbReference type="ChEBI" id="CHEBI:597326"/>
    </ligand>
</feature>
<proteinExistence type="inferred from homology"/>
<keyword evidence="4 6" id="KW-0808">Transferase</keyword>
<dbReference type="GO" id="GO:0008483">
    <property type="term" value="F:transaminase activity"/>
    <property type="evidence" value="ECO:0007669"/>
    <property type="project" value="UniProtKB-UniRule"/>
</dbReference>
<accession>A9A1K8</accession>
<comment type="cofactor">
    <cofactor evidence="6">
        <name>pyridoxal 5'-phosphate</name>
        <dbReference type="ChEBI" id="CHEBI:597326"/>
    </cofactor>
    <text evidence="6">Binds 1 pyridoxal phosphate per subunit.</text>
</comment>
<evidence type="ECO:0000313" key="8">
    <source>
        <dbReference type="Proteomes" id="UP000000792"/>
    </source>
</evidence>
<evidence type="ECO:0000256" key="5">
    <source>
        <dbReference type="ARBA" id="ARBA00022898"/>
    </source>
</evidence>
<comment type="catalytic activity">
    <reaction evidence="6">
        <text>[amino-group carrier protein]-C-terminal-gamma-(L-lysyl)-L-glutamate + 2-oxoglutarate = [amino-group carrier protein]-C-terminal-N-(1-carboxy-5-oxopentan-1-yl)-L-glutamine + L-glutamate</text>
        <dbReference type="Rhea" id="RHEA:41952"/>
        <dbReference type="Rhea" id="RHEA-COMP:9714"/>
        <dbReference type="Rhea" id="RHEA-COMP:9715"/>
        <dbReference type="ChEBI" id="CHEBI:16810"/>
        <dbReference type="ChEBI" id="CHEBI:29985"/>
        <dbReference type="ChEBI" id="CHEBI:78501"/>
        <dbReference type="ChEBI" id="CHEBI:78526"/>
        <dbReference type="EC" id="2.6.1.118"/>
    </reaction>
</comment>
<dbReference type="PIRSF" id="PIRSF000521">
    <property type="entry name" value="Transaminase_4ab_Lys_Orn"/>
    <property type="match status" value="1"/>
</dbReference>
<dbReference type="GO" id="GO:0042802">
    <property type="term" value="F:identical protein binding"/>
    <property type="evidence" value="ECO:0000318"/>
    <property type="project" value="GO_Central"/>
</dbReference>
<dbReference type="InterPro" id="IPR005814">
    <property type="entry name" value="Aminotrans_3"/>
</dbReference>
<comment type="catalytic activity">
    <reaction evidence="6">
        <text>[amino-group carrier protein]-C-terminal-gamma-(L-ornithyl)-L-glutamate + 2-oxoglutarate = [amino-group carrier protein]-C-terminal-gamma-(L-glutamyl-5-semialdehyde)-L-glutamate + L-glutamate</text>
        <dbReference type="Rhea" id="RHEA:52672"/>
        <dbReference type="Rhea" id="RHEA-COMP:13327"/>
        <dbReference type="Rhea" id="RHEA-COMP:13328"/>
        <dbReference type="ChEBI" id="CHEBI:16810"/>
        <dbReference type="ChEBI" id="CHEBI:29985"/>
        <dbReference type="ChEBI" id="CHEBI:136761"/>
        <dbReference type="ChEBI" id="CHEBI:136763"/>
        <dbReference type="EC" id="2.6.1.124"/>
    </reaction>
</comment>
<dbReference type="STRING" id="436308.Nmar_1291"/>
<comment type="subunit">
    <text evidence="6">Homodimer.</text>
</comment>
<dbReference type="SUPFAM" id="SSF53383">
    <property type="entry name" value="PLP-dependent transferases"/>
    <property type="match status" value="1"/>
</dbReference>
<dbReference type="FunCoup" id="A9A1K8">
    <property type="interactions" value="178"/>
</dbReference>
<keyword evidence="5 6" id="KW-0663">Pyridoxal phosphate</keyword>
<dbReference type="PhylomeDB" id="A9A1K8"/>
<feature type="binding site" evidence="6">
    <location>
        <position position="269"/>
    </location>
    <ligand>
        <name>substrate</name>
    </ligand>
</feature>
<dbReference type="GO" id="GO:0019878">
    <property type="term" value="P:lysine biosynthetic process via aminoadipic acid"/>
    <property type="evidence" value="ECO:0007669"/>
    <property type="project" value="UniProtKB-UniRule"/>
</dbReference>
<dbReference type="GO" id="GO:0042450">
    <property type="term" value="P:L-arginine biosynthetic process via ornithine"/>
    <property type="evidence" value="ECO:0007669"/>
    <property type="project" value="UniProtKB-UniRule"/>
</dbReference>
<dbReference type="eggNOG" id="arCOG00914">
    <property type="taxonomic scope" value="Archaea"/>
</dbReference>
<dbReference type="PANTHER" id="PTHR11986">
    <property type="entry name" value="AMINOTRANSFERASE CLASS III"/>
    <property type="match status" value="1"/>
</dbReference>
<dbReference type="EMBL" id="CP000866">
    <property type="protein sequence ID" value="ABX13187.1"/>
    <property type="molecule type" value="Genomic_DNA"/>
</dbReference>
<feature type="binding site" evidence="6">
    <location>
        <begin position="100"/>
        <end position="101"/>
    </location>
    <ligand>
        <name>pyridoxal 5'-phosphate</name>
        <dbReference type="ChEBI" id="CHEBI:597326"/>
    </ligand>
</feature>
<keyword evidence="8" id="KW-1185">Reference proteome</keyword>
<dbReference type="GO" id="GO:0030170">
    <property type="term" value="F:pyridoxal phosphate binding"/>
    <property type="evidence" value="ECO:0000318"/>
    <property type="project" value="GO_Central"/>
</dbReference>
<comment type="subcellular location">
    <subcellularLocation>
        <location evidence="6">Cytoplasm</location>
    </subcellularLocation>
</comment>
<comment type="caution">
    <text evidence="6">Lacks conserved residue(s) required for the propagation of feature annotation.</text>
</comment>
<dbReference type="FunFam" id="3.40.640.10:FF:000004">
    <property type="entry name" value="Acetylornithine aminotransferase"/>
    <property type="match status" value="1"/>
</dbReference>
<dbReference type="InterPro" id="IPR015424">
    <property type="entry name" value="PyrdxlP-dep_Trfase"/>
</dbReference>
<keyword evidence="3 6" id="KW-0028">Amino-acid biosynthesis</keyword>
<dbReference type="Pfam" id="PF00202">
    <property type="entry name" value="Aminotran_3"/>
    <property type="match status" value="1"/>
</dbReference>
<comment type="function">
    <text evidence="6">Involved in both the arginine and lysine biosynthetic pathways.</text>
</comment>
<sequence length="393" mass="43027">MSEDQHMGNLYQRFPVTVEKGKGAHVWDVDGKEYIDCMGGYGVALVGHQNQRVNNAIKEQVDKIITVHSSLYNKTREEFLKTLIGLAPKGLTQVHLNNSGAEAIEAAIKFARKFTGKKGMVAMKGSYHGKSFGALSITFNPKYKKAFAPLVDKVSFASYGDIESLKEAIDDDTAFVILEPIQGESGIIVAPDGFLQDVRKLCDEKGILLIFDEIQAGLGRTGRLWACDHWNTAPDILCLAKGIAGGVPMGATLVRPDILASMSKGEHSSTFGGNPISCAAGVAALKSITEDGLIENSEKMGKIFREGLEKLKENHTMIREIRGKGLMIGVEMKFEVRDILMGLIREGVLMLYSGRNILRILPPLVITEEDVTKVLHALDVILTEEEKKRNVQG</sequence>
<comment type="similarity">
    <text evidence="6">Belongs to the class-III pyridoxal-phosphate-dependent aminotransferase family. LysJ subfamily.</text>
</comment>
<dbReference type="InterPro" id="IPR049704">
    <property type="entry name" value="Aminotrans_3_PPA_site"/>
</dbReference>
<dbReference type="PROSITE" id="PS00600">
    <property type="entry name" value="AA_TRANSFER_CLASS_3"/>
    <property type="match status" value="1"/>
</dbReference>
<evidence type="ECO:0000256" key="6">
    <source>
        <dbReference type="HAMAP-Rule" id="MF_02084"/>
    </source>
</evidence>
<evidence type="ECO:0000313" key="7">
    <source>
        <dbReference type="EMBL" id="ABX13187.1"/>
    </source>
</evidence>
<evidence type="ECO:0000256" key="2">
    <source>
        <dbReference type="ARBA" id="ARBA00022576"/>
    </source>
</evidence>
<keyword evidence="2 6" id="KW-0032">Aminotransferase</keyword>
<feature type="binding site" evidence="6">
    <location>
        <begin position="212"/>
        <end position="215"/>
    </location>
    <ligand>
        <name>pyridoxal 5'-phosphate</name>
        <dbReference type="ChEBI" id="CHEBI:597326"/>
    </ligand>
</feature>
<comment type="pathway">
    <text evidence="6">Amino-acid biosynthesis; L-arginine biosynthesis.</text>
</comment>
<dbReference type="InterPro" id="IPR015421">
    <property type="entry name" value="PyrdxlP-dep_Trfase_major"/>
</dbReference>
<dbReference type="CDD" id="cd00610">
    <property type="entry name" value="OAT_like"/>
    <property type="match status" value="1"/>
</dbReference>
<keyword evidence="1 6" id="KW-0963">Cytoplasm</keyword>
<dbReference type="KEGG" id="nmr:Nmar_1291"/>
<dbReference type="HOGENOM" id="CLU_016922_10_0_2"/>
<keyword evidence="6" id="KW-0055">Arginine biosynthesis</keyword>
<dbReference type="OrthoDB" id="85346at2157"/>
<evidence type="ECO:0000256" key="4">
    <source>
        <dbReference type="ARBA" id="ARBA00022679"/>
    </source>
</evidence>
<dbReference type="InterPro" id="IPR004636">
    <property type="entry name" value="AcOrn/SuccOrn_fam"/>
</dbReference>
<dbReference type="EnsemblBacteria" id="ABX13187">
    <property type="protein sequence ID" value="ABX13187"/>
    <property type="gene ID" value="Nmar_1291"/>
</dbReference>
<reference evidence="7 8" key="1">
    <citation type="journal article" date="2010" name="Proc. Natl. Acad. Sci. U.S.A.">
        <title>Nitrosopumilus maritimus genome reveals unique mechanisms for nitrification and autotrophy in globally distributed marine crenarchaea.</title>
        <authorList>
            <person name="Walker C.B."/>
            <person name="de la Torre J.R."/>
            <person name="Klotz M.G."/>
            <person name="Urakawa H."/>
            <person name="Pinel N."/>
            <person name="Arp D.J."/>
            <person name="Brochier-Armanet C."/>
            <person name="Chain P.S."/>
            <person name="Chan P.P."/>
            <person name="Gollabgir A."/>
            <person name="Hemp J."/>
            <person name="Hugler M."/>
            <person name="Karr E.A."/>
            <person name="Konneke M."/>
            <person name="Shin M."/>
            <person name="Lawton T.J."/>
            <person name="Lowe T."/>
            <person name="Martens-Habbena W."/>
            <person name="Sayavedra-Soto L.A."/>
            <person name="Lang D."/>
            <person name="Sievert S.M."/>
            <person name="Rosenzweig A.C."/>
            <person name="Manning G."/>
            <person name="Stahl D.A."/>
        </authorList>
    </citation>
    <scope>NUCLEOTIDE SEQUENCE [LARGE SCALE GENOMIC DNA]</scope>
    <source>
        <strain evidence="7 8">SCM1</strain>
    </source>
</reference>
<organism evidence="7 8">
    <name type="scientific">Nitrosopumilus maritimus (strain SCM1)</name>
    <dbReference type="NCBI Taxonomy" id="436308"/>
    <lineage>
        <taxon>Archaea</taxon>
        <taxon>Nitrososphaerota</taxon>
        <taxon>Nitrososphaeria</taxon>
        <taxon>Nitrosopumilales</taxon>
        <taxon>Nitrosopumilaceae</taxon>
        <taxon>Nitrosopumilus</taxon>
    </lineage>
</organism>